<dbReference type="Proteomes" id="UP000490939">
    <property type="component" value="Unassembled WGS sequence"/>
</dbReference>
<reference evidence="2 3" key="1">
    <citation type="submission" date="2019-07" db="EMBL/GenBank/DDBJ databases">
        <title>Venturia inaequalis Genome Resource.</title>
        <authorList>
            <person name="Lichtner F.J."/>
        </authorList>
    </citation>
    <scope>NUCLEOTIDE SEQUENCE [LARGE SCALE GENOMIC DNA]</scope>
    <source>
        <strain evidence="2 3">DMI_063113</strain>
    </source>
</reference>
<evidence type="ECO:0000256" key="1">
    <source>
        <dbReference type="SAM" id="MobiDB-lite"/>
    </source>
</evidence>
<proteinExistence type="predicted"/>
<dbReference type="EMBL" id="WNWR01000003">
    <property type="protein sequence ID" value="KAE9994674.1"/>
    <property type="molecule type" value="Genomic_DNA"/>
</dbReference>
<sequence>MYRVSDPYPGRGKYTTRVSGTFITFDNSDDLLPSRNVSPQRYLLLYNQLPALVQISRQREGSGSGSQSKITGPRRLGALTGSASTFKTRRILMNSVKKGVATATIEPTSAWDAKFAENIDYSIKQLIFGRNFHLQSE</sequence>
<comment type="caution">
    <text evidence="2">The sequence shown here is derived from an EMBL/GenBank/DDBJ whole genome shotgun (WGS) entry which is preliminary data.</text>
</comment>
<evidence type="ECO:0000313" key="3">
    <source>
        <dbReference type="Proteomes" id="UP000490939"/>
    </source>
</evidence>
<keyword evidence="3" id="KW-1185">Reference proteome</keyword>
<name>A0A8H3ZD39_VENIN</name>
<evidence type="ECO:0000313" key="2">
    <source>
        <dbReference type="EMBL" id="KAE9994674.1"/>
    </source>
</evidence>
<protein>
    <submittedName>
        <fullName evidence="2">Uncharacterized protein</fullName>
    </submittedName>
</protein>
<dbReference type="AlphaFoldDB" id="A0A8H3ZD39"/>
<gene>
    <name evidence="2" type="ORF">EG327_005120</name>
</gene>
<organism evidence="2 3">
    <name type="scientific">Venturia inaequalis</name>
    <name type="common">Apple scab fungus</name>
    <dbReference type="NCBI Taxonomy" id="5025"/>
    <lineage>
        <taxon>Eukaryota</taxon>
        <taxon>Fungi</taxon>
        <taxon>Dikarya</taxon>
        <taxon>Ascomycota</taxon>
        <taxon>Pezizomycotina</taxon>
        <taxon>Dothideomycetes</taxon>
        <taxon>Pleosporomycetidae</taxon>
        <taxon>Venturiales</taxon>
        <taxon>Venturiaceae</taxon>
        <taxon>Venturia</taxon>
    </lineage>
</organism>
<accession>A0A8H3ZD39</accession>
<feature type="region of interest" description="Disordered" evidence="1">
    <location>
        <begin position="57"/>
        <end position="77"/>
    </location>
</feature>